<dbReference type="PANTHER" id="PTHR45656:SF1">
    <property type="entry name" value="SEIZURE PROTEIN 6 HOMOLOG"/>
    <property type="match status" value="1"/>
</dbReference>
<feature type="domain" description="Sushi" evidence="8">
    <location>
        <begin position="550"/>
        <end position="609"/>
    </location>
</feature>
<gene>
    <name evidence="9" type="primary">SEZ6</name>
    <name evidence="9" type="synonym">LOC109872526</name>
</gene>
<dbReference type="Gene3D" id="2.10.70.10">
    <property type="entry name" value="Complement Module, domain 1"/>
    <property type="match status" value="4"/>
</dbReference>
<comment type="caution">
    <text evidence="5">Lacks conserved residue(s) required for the propagation of feature annotation.</text>
</comment>
<dbReference type="GeneTree" id="ENSGT00940000156995"/>
<keyword evidence="6" id="KW-0812">Transmembrane</keyword>
<dbReference type="Pfam" id="PF00084">
    <property type="entry name" value="Sushi"/>
    <property type="match status" value="4"/>
</dbReference>
<feature type="disulfide bond" evidence="5">
    <location>
        <begin position="580"/>
        <end position="607"/>
    </location>
</feature>
<proteinExistence type="predicted"/>
<protein>
    <submittedName>
        <fullName evidence="9">Seizure related 6 homolog</fullName>
    </submittedName>
</protein>
<dbReference type="SMART" id="SM00042">
    <property type="entry name" value="CUB"/>
    <property type="match status" value="2"/>
</dbReference>
<evidence type="ECO:0000256" key="3">
    <source>
        <dbReference type="ARBA" id="ARBA00023157"/>
    </source>
</evidence>
<keyword evidence="6" id="KW-0472">Membrane</keyword>
<keyword evidence="3 5" id="KW-1015">Disulfide bond</keyword>
<feature type="disulfide bond" evidence="4">
    <location>
        <begin position="258"/>
        <end position="285"/>
    </location>
</feature>
<dbReference type="InterPro" id="IPR035914">
    <property type="entry name" value="Sperma_CUB_dom_sf"/>
</dbReference>
<dbReference type="GO" id="GO:0043025">
    <property type="term" value="C:neuronal cell body"/>
    <property type="evidence" value="ECO:0007669"/>
    <property type="project" value="TreeGrafter"/>
</dbReference>
<dbReference type="CDD" id="cd00041">
    <property type="entry name" value="CUB"/>
    <property type="match status" value="2"/>
</dbReference>
<dbReference type="SUPFAM" id="SSF49854">
    <property type="entry name" value="Spermadhesin, CUB domain"/>
    <property type="match status" value="3"/>
</dbReference>
<evidence type="ECO:0000259" key="8">
    <source>
        <dbReference type="PROSITE" id="PS50923"/>
    </source>
</evidence>
<dbReference type="GO" id="GO:0090036">
    <property type="term" value="P:regulation of protein kinase C signaling"/>
    <property type="evidence" value="ECO:0007669"/>
    <property type="project" value="TreeGrafter"/>
</dbReference>
<dbReference type="SMART" id="SM00032">
    <property type="entry name" value="CCP"/>
    <property type="match status" value="4"/>
</dbReference>
<dbReference type="CDD" id="cd00033">
    <property type="entry name" value="CCP"/>
    <property type="match status" value="4"/>
</dbReference>
<dbReference type="InterPro" id="IPR051277">
    <property type="entry name" value="SEZ6_CSMD_C4BPB_Regulators"/>
</dbReference>
<evidence type="ECO:0000313" key="9">
    <source>
        <dbReference type="Ensembl" id="ENSOKIP00005111246.1"/>
    </source>
</evidence>
<evidence type="ECO:0000256" key="4">
    <source>
        <dbReference type="PROSITE-ProRule" id="PRU00059"/>
    </source>
</evidence>
<dbReference type="InterPro" id="IPR035976">
    <property type="entry name" value="Sushi/SCR/CCP_sf"/>
</dbReference>
<feature type="domain" description="CUB" evidence="7">
    <location>
        <begin position="435"/>
        <end position="546"/>
    </location>
</feature>
<organism evidence="9 10">
    <name type="scientific">Oncorhynchus kisutch</name>
    <name type="common">Coho salmon</name>
    <name type="synonym">Salmo kisutch</name>
    <dbReference type="NCBI Taxonomy" id="8019"/>
    <lineage>
        <taxon>Eukaryota</taxon>
        <taxon>Metazoa</taxon>
        <taxon>Chordata</taxon>
        <taxon>Craniata</taxon>
        <taxon>Vertebrata</taxon>
        <taxon>Euteleostomi</taxon>
        <taxon>Actinopterygii</taxon>
        <taxon>Neopterygii</taxon>
        <taxon>Teleostei</taxon>
        <taxon>Protacanthopterygii</taxon>
        <taxon>Salmoniformes</taxon>
        <taxon>Salmonidae</taxon>
        <taxon>Salmoninae</taxon>
        <taxon>Oncorhynchus</taxon>
    </lineage>
</organism>
<accession>A0A8C7KYU4</accession>
<evidence type="ECO:0000256" key="5">
    <source>
        <dbReference type="PROSITE-ProRule" id="PRU00302"/>
    </source>
</evidence>
<dbReference type="Pfam" id="PF00431">
    <property type="entry name" value="CUB"/>
    <property type="match status" value="2"/>
</dbReference>
<evidence type="ECO:0000256" key="6">
    <source>
        <dbReference type="SAM" id="Phobius"/>
    </source>
</evidence>
<feature type="domain" description="Sushi" evidence="8">
    <location>
        <begin position="611"/>
        <end position="674"/>
    </location>
</feature>
<keyword evidence="6" id="KW-1133">Transmembrane helix</keyword>
<dbReference type="GO" id="GO:0043198">
    <property type="term" value="C:dendritic shaft"/>
    <property type="evidence" value="ECO:0007669"/>
    <property type="project" value="TreeGrafter"/>
</dbReference>
<evidence type="ECO:0000256" key="1">
    <source>
        <dbReference type="ARBA" id="ARBA00022659"/>
    </source>
</evidence>
<dbReference type="PROSITE" id="PS01180">
    <property type="entry name" value="CUB"/>
    <property type="match status" value="2"/>
</dbReference>
<feature type="domain" description="Sushi" evidence="8">
    <location>
        <begin position="372"/>
        <end position="433"/>
    </location>
</feature>
<keyword evidence="2" id="KW-0677">Repeat</keyword>
<evidence type="ECO:0000259" key="7">
    <source>
        <dbReference type="PROSITE" id="PS01180"/>
    </source>
</evidence>
<dbReference type="Gene3D" id="2.60.120.290">
    <property type="entry name" value="Spermadhesin, CUB domain"/>
    <property type="match status" value="2"/>
</dbReference>
<dbReference type="PANTHER" id="PTHR45656">
    <property type="entry name" value="PROTEIN CBR-CLEC-78"/>
    <property type="match status" value="1"/>
</dbReference>
<dbReference type="InterPro" id="IPR000436">
    <property type="entry name" value="Sushi_SCR_CCP_dom"/>
</dbReference>
<feature type="transmembrane region" description="Helical" evidence="6">
    <location>
        <begin position="686"/>
        <end position="708"/>
    </location>
</feature>
<sequence length="759" mass="83332">SVSHPSVLTAPIHLAPRITKLIMRQTNLQRPAPPDLCCLAVLSSGSRWLRGGVISKARLRGRESGELMRGGITCLFISPVPGPCTVNFTDPEGHIKIPQQHSTALSSDPGVDCTYVVTVYLGYGIEVQVLNVSLSEGEVMTVEDMGGRESSILANETVLMRGLVVRSWSNQISIRYRSDQQPRSGSLLLLRYQAFVLSCAFPKEPANGEVSVTHLHAGGEAYFQCLTGYQLQGPTMLTCRNATTPYWSGKEPKCLASCGGMIKNATLGRIVSPGFPGNYSNNLTCHWVLEAPEGHRLHVHFEKMALAEDDDRLLIKNGNNIDSPPVYDSYEVEYLPNEGVVSTGRHLFVEFTTDGTVTSTGAAIRYEAFAKGTCYGPFVKYGNFTSSDTAYGVGAVVEFACDPGYTLEQGSVIIECLDAENPQWNETEPACRAVCSGEITDSAGVVLSPNWPETYDKGQDCIWGIHVEEDKRIMLDIQVLNVGKNDLLTFYDGDDLTANILGQYSGTRSRFKLYTSMADVTIQFQSDPATNIYGYGNGFVVHFFEVPRNDTCSELPEITNGWKSTSHPDLIHGTVVTYQCYPGYEVQGSEILMCQWDLTWSGDVPSCEKVMTCPDPGTVEHSRRVLTGSRFMVGSTVQYVCNKGYSLSGSTLLTCYNRDTANPKWSERLPKCNLASPDYGMEGSNIVIAVLIPAAVVLLVILGIYLYFTIRMPTSSLPPYDNMTEESAFNNPIYETGVSMDVMHMNLRDVDSQNTIVLS</sequence>
<dbReference type="AlphaFoldDB" id="A0A8C7KYU4"/>
<dbReference type="GO" id="GO:0060074">
    <property type="term" value="P:synapse maturation"/>
    <property type="evidence" value="ECO:0007669"/>
    <property type="project" value="TreeGrafter"/>
</dbReference>
<dbReference type="GO" id="GO:0050773">
    <property type="term" value="P:regulation of dendrite development"/>
    <property type="evidence" value="ECO:0007669"/>
    <property type="project" value="TreeGrafter"/>
</dbReference>
<evidence type="ECO:0000313" key="10">
    <source>
        <dbReference type="Proteomes" id="UP000694557"/>
    </source>
</evidence>
<keyword evidence="1 5" id="KW-0768">Sushi</keyword>
<reference evidence="9" key="2">
    <citation type="submission" date="2025-09" db="UniProtKB">
        <authorList>
            <consortium name="Ensembl"/>
        </authorList>
    </citation>
    <scope>IDENTIFICATION</scope>
</reference>
<dbReference type="PROSITE" id="PS50923">
    <property type="entry name" value="SUSHI"/>
    <property type="match status" value="4"/>
</dbReference>
<dbReference type="GO" id="GO:0043197">
    <property type="term" value="C:dendritic spine"/>
    <property type="evidence" value="ECO:0007669"/>
    <property type="project" value="TreeGrafter"/>
</dbReference>
<dbReference type="SUPFAM" id="SSF57535">
    <property type="entry name" value="Complement control module/SCR domain"/>
    <property type="match status" value="4"/>
</dbReference>
<dbReference type="Proteomes" id="UP000694557">
    <property type="component" value="Unassembled WGS sequence"/>
</dbReference>
<evidence type="ECO:0000256" key="2">
    <source>
        <dbReference type="ARBA" id="ARBA00022737"/>
    </source>
</evidence>
<keyword evidence="10" id="KW-1185">Reference proteome</keyword>
<dbReference type="GO" id="GO:0005783">
    <property type="term" value="C:endoplasmic reticulum"/>
    <property type="evidence" value="ECO:0007669"/>
    <property type="project" value="TreeGrafter"/>
</dbReference>
<dbReference type="InterPro" id="IPR000859">
    <property type="entry name" value="CUB_dom"/>
</dbReference>
<dbReference type="Ensembl" id="ENSOKIT00005119108.1">
    <property type="protein sequence ID" value="ENSOKIP00005111246.1"/>
    <property type="gene ID" value="ENSOKIG00005047968.1"/>
</dbReference>
<dbReference type="FunFam" id="2.10.70.10:FF:000009">
    <property type="entry name" value="Seizure related 6 homolog like"/>
    <property type="match status" value="1"/>
</dbReference>
<name>A0A8C7KYU4_ONCKI</name>
<feature type="domain" description="CUB" evidence="7">
    <location>
        <begin position="258"/>
        <end position="369"/>
    </location>
</feature>
<feature type="domain" description="Sushi" evidence="8">
    <location>
        <begin position="197"/>
        <end position="256"/>
    </location>
</feature>
<reference evidence="9" key="1">
    <citation type="submission" date="2025-08" db="UniProtKB">
        <authorList>
            <consortium name="Ensembl"/>
        </authorList>
    </citation>
    <scope>IDENTIFICATION</scope>
</reference>